<protein>
    <submittedName>
        <fullName evidence="1">Uncharacterized protein</fullName>
    </submittedName>
</protein>
<reference evidence="1" key="2">
    <citation type="submission" date="2016-06" db="EMBL/GenBank/DDBJ databases">
        <title>The genome of a short-lived fish provides insights into sex chromosome evolution and the genetic control of aging.</title>
        <authorList>
            <person name="Reichwald K."/>
            <person name="Felder M."/>
            <person name="Petzold A."/>
            <person name="Koch P."/>
            <person name="Groth M."/>
            <person name="Platzer M."/>
        </authorList>
    </citation>
    <scope>NUCLEOTIDE SEQUENCE</scope>
    <source>
        <tissue evidence="1">Brain</tissue>
    </source>
</reference>
<accession>A0A1A8RU53</accession>
<organism evidence="1">
    <name type="scientific">Nothobranchius rachovii</name>
    <name type="common">bluefin notho</name>
    <dbReference type="NCBI Taxonomy" id="451742"/>
    <lineage>
        <taxon>Eukaryota</taxon>
        <taxon>Metazoa</taxon>
        <taxon>Chordata</taxon>
        <taxon>Craniata</taxon>
        <taxon>Vertebrata</taxon>
        <taxon>Euteleostomi</taxon>
        <taxon>Actinopterygii</taxon>
        <taxon>Neopterygii</taxon>
        <taxon>Teleostei</taxon>
        <taxon>Neoteleostei</taxon>
        <taxon>Acanthomorphata</taxon>
        <taxon>Ovalentaria</taxon>
        <taxon>Atherinomorphae</taxon>
        <taxon>Cyprinodontiformes</taxon>
        <taxon>Nothobranchiidae</taxon>
        <taxon>Nothobranchius</taxon>
    </lineage>
</organism>
<dbReference type="AlphaFoldDB" id="A0A1A8RU53"/>
<dbReference type="EMBL" id="HAEH01019633">
    <property type="protein sequence ID" value="SBS09536.1"/>
    <property type="molecule type" value="Transcribed_RNA"/>
</dbReference>
<feature type="non-terminal residue" evidence="1">
    <location>
        <position position="1"/>
    </location>
</feature>
<name>A0A1A8RU53_9TELE</name>
<gene>
    <name evidence="1" type="primary">Nfu_g_1_025488</name>
</gene>
<evidence type="ECO:0000313" key="1">
    <source>
        <dbReference type="EMBL" id="SBS09536.1"/>
    </source>
</evidence>
<feature type="non-terminal residue" evidence="1">
    <location>
        <position position="75"/>
    </location>
</feature>
<reference evidence="1" key="1">
    <citation type="submission" date="2016-05" db="EMBL/GenBank/DDBJ databases">
        <authorList>
            <person name="Lavstsen T."/>
            <person name="Jespersen J.S."/>
        </authorList>
    </citation>
    <scope>NUCLEOTIDE SEQUENCE</scope>
    <source>
        <tissue evidence="1">Brain</tissue>
    </source>
</reference>
<sequence>RQDLGGVILDYKSSWLVECHLERFRLDIVGHTSTHGSGSGTSFLERCWIFFHCGVLPTERCQAEVGHFGACMLGF</sequence>
<proteinExistence type="predicted"/>